<evidence type="ECO:0000256" key="19">
    <source>
        <dbReference type="SAM" id="MobiDB-lite"/>
    </source>
</evidence>
<dbReference type="GO" id="GO:0005789">
    <property type="term" value="C:endoplasmic reticulum membrane"/>
    <property type="evidence" value="ECO:0007669"/>
    <property type="project" value="UniProtKB-SubCell"/>
</dbReference>
<feature type="region of interest" description="Disordered" evidence="19">
    <location>
        <begin position="746"/>
        <end position="766"/>
    </location>
</feature>
<comment type="similarity">
    <text evidence="5 18">Belongs to the ATG9 family.</text>
</comment>
<dbReference type="Pfam" id="PF04109">
    <property type="entry name" value="ATG9"/>
    <property type="match status" value="1"/>
</dbReference>
<evidence type="ECO:0000256" key="15">
    <source>
        <dbReference type="ARBA" id="ARBA00024615"/>
    </source>
</evidence>
<accession>A0A9N8ZYT4</accession>
<evidence type="ECO:0000256" key="9">
    <source>
        <dbReference type="ARBA" id="ARBA00022989"/>
    </source>
</evidence>
<keyword evidence="8 18" id="KW-0812">Transmembrane</keyword>
<feature type="transmembrane region" description="Helical" evidence="18">
    <location>
        <begin position="360"/>
        <end position="385"/>
    </location>
</feature>
<evidence type="ECO:0000313" key="20">
    <source>
        <dbReference type="EMBL" id="CAG8511318.1"/>
    </source>
</evidence>
<dbReference type="GO" id="GO:0000139">
    <property type="term" value="C:Golgi membrane"/>
    <property type="evidence" value="ECO:0007669"/>
    <property type="project" value="UniProtKB-SubCell"/>
</dbReference>
<evidence type="ECO:0000256" key="5">
    <source>
        <dbReference type="ARBA" id="ARBA00006185"/>
    </source>
</evidence>
<feature type="compositionally biased region" description="Polar residues" evidence="19">
    <location>
        <begin position="746"/>
        <end position="757"/>
    </location>
</feature>
<evidence type="ECO:0000256" key="7">
    <source>
        <dbReference type="ARBA" id="ARBA00022448"/>
    </source>
</evidence>
<keyword evidence="21" id="KW-1185">Reference proteome</keyword>
<keyword evidence="10 18" id="KW-0072">Autophagy</keyword>
<evidence type="ECO:0000256" key="11">
    <source>
        <dbReference type="ARBA" id="ARBA00023034"/>
    </source>
</evidence>
<evidence type="ECO:0000256" key="10">
    <source>
        <dbReference type="ARBA" id="ARBA00023006"/>
    </source>
</evidence>
<feature type="compositionally biased region" description="Low complexity" evidence="19">
    <location>
        <begin position="41"/>
        <end position="51"/>
    </location>
</feature>
<keyword evidence="13 18" id="KW-0472">Membrane</keyword>
<evidence type="ECO:0000256" key="6">
    <source>
        <dbReference type="ARBA" id="ARBA00018074"/>
    </source>
</evidence>
<keyword evidence="12 18" id="KW-0445">Lipid transport</keyword>
<comment type="catalytic activity">
    <reaction evidence="14">
        <text>a 1,2-diacyl-sn-glycero-3-phospho-L-serine(in) = a 1,2-diacyl-sn-glycero-3-phospho-L-serine(out)</text>
        <dbReference type="Rhea" id="RHEA:38663"/>
        <dbReference type="ChEBI" id="CHEBI:57262"/>
    </reaction>
</comment>
<dbReference type="EMBL" id="CAJVPS010000838">
    <property type="protein sequence ID" value="CAG8511318.1"/>
    <property type="molecule type" value="Genomic_DNA"/>
</dbReference>
<evidence type="ECO:0000256" key="17">
    <source>
        <dbReference type="ARBA" id="ARBA00024631"/>
    </source>
</evidence>
<comment type="caution">
    <text evidence="18">Lacks conserved residue(s) required for the propagation of feature annotation.</text>
</comment>
<sequence>MSNSNQSRAADAPYVAFKDEEDDLEEGMSDSYPLHPTNNASSSRKSASQPSFLQAFSTSTQQRYKPLPASLMVEVPRDNTADNGTSSRPRWNFRPRNRNERQHMRPEMDIRELTMWKWANVENLDLFCEQVYSYYVGKGKYCILLSRFLNILTLAFVIGFSTFLIGCIDYSGLKPNTRLPDLVIPHCISQLSGMMKLFLVLFSCFLLHRIFRLILDVRRLTDMFNFFKYLLNIPDEDMQTVTWQKIVNQIMKIRDNNPTTSHQVRHLTHTQQRLDAHNIANRIMRQENYLIALINKELLNLSIPIPFLGRRQMLTKILEWNLSFCILDYVFDEDGQISNRFLKNVDREDLKQKLRRRFIFMGYINFIFAPFIVVYLLLFFFFRYFEEYSKNPSSLGSRQWSPFAKWKFREFNELPHLFQLRLNNSYEPAMKYINQFPKEKSVLVARFVSFIAGSFAAILILATLIDSELFLLEITPERTVLSYIGIFGIILHISRGMIPDDHSEFDPEKLLKEVIEYTHYLPNEWRGNLHADEVRKGFAELFEMKIMLFLQEILGVIFTPFKIVDFFLQFTVHVDGVGHVCSFAVFDFKRHGNVKYGAPAEVENEYYLSKEGKMEKSFLNFKANNPDWEPTDPAGSVYLSRLNEFNNQIHHDRPSSLRTSGIDSILRTSRRTGNVHFGATTSYTTANPSTYGHHRKNTGVGDSILKEDDVAHSTAVPPPLRKQYPNYKSELGDSFYLTGESGRGINISNGVSDGSSPPESPELDRPRQAGIFGLLNQFYELNTSNI</sequence>
<evidence type="ECO:0000256" key="1">
    <source>
        <dbReference type="ARBA" id="ARBA00004439"/>
    </source>
</evidence>
<name>A0A9N8ZYT4_9GLOM</name>
<evidence type="ECO:0000256" key="3">
    <source>
        <dbReference type="ARBA" id="ARBA00004511"/>
    </source>
</evidence>
<evidence type="ECO:0000313" key="21">
    <source>
        <dbReference type="Proteomes" id="UP000789508"/>
    </source>
</evidence>
<comment type="subcellular location">
    <subcellularLocation>
        <location evidence="1">Cytoplasmic vesicle membrane</location>
        <topology evidence="1">Multi-pass membrane protein</topology>
    </subcellularLocation>
    <subcellularLocation>
        <location evidence="2">Endoplasmic reticulum membrane</location>
        <topology evidence="2">Multi-pass membrane protein</topology>
    </subcellularLocation>
    <subcellularLocation>
        <location evidence="4">Golgi apparatus membrane</location>
        <topology evidence="4">Multi-pass membrane protein</topology>
    </subcellularLocation>
    <subcellularLocation>
        <location evidence="3 18">Preautophagosomal structure membrane</location>
        <topology evidence="3 18">Multi-pass membrane protein</topology>
    </subcellularLocation>
</comment>
<evidence type="ECO:0000256" key="2">
    <source>
        <dbReference type="ARBA" id="ARBA00004477"/>
    </source>
</evidence>
<dbReference type="GO" id="GO:0005776">
    <property type="term" value="C:autophagosome"/>
    <property type="evidence" value="ECO:0007669"/>
    <property type="project" value="TreeGrafter"/>
</dbReference>
<evidence type="ECO:0000256" key="16">
    <source>
        <dbReference type="ARBA" id="ARBA00024621"/>
    </source>
</evidence>
<comment type="catalytic activity">
    <reaction evidence="16">
        <text>a 1,2-diacyl-sn-glycero-3-phospho-(1D-myo-inositol-3-phosphate)(in) = a 1,2-diacyl-sn-glycero-3-phospho-(1D-myo-inositol-3-phosphate)(out)</text>
        <dbReference type="Rhea" id="RHEA:67920"/>
        <dbReference type="ChEBI" id="CHEBI:58088"/>
    </reaction>
</comment>
<dbReference type="PANTHER" id="PTHR13038">
    <property type="entry name" value="APG9 AUTOPHAGY 9"/>
    <property type="match status" value="1"/>
</dbReference>
<dbReference type="GO" id="GO:0034497">
    <property type="term" value="P:protein localization to phagophore assembly site"/>
    <property type="evidence" value="ECO:0007669"/>
    <property type="project" value="TreeGrafter"/>
</dbReference>
<proteinExistence type="inferred from homology"/>
<dbReference type="InterPro" id="IPR007241">
    <property type="entry name" value="Autophagy-rel_prot_9"/>
</dbReference>
<keyword evidence="9 18" id="KW-1133">Transmembrane helix</keyword>
<dbReference type="GO" id="GO:0030659">
    <property type="term" value="C:cytoplasmic vesicle membrane"/>
    <property type="evidence" value="ECO:0007669"/>
    <property type="project" value="UniProtKB-SubCell"/>
</dbReference>
<evidence type="ECO:0000256" key="8">
    <source>
        <dbReference type="ARBA" id="ARBA00022692"/>
    </source>
</evidence>
<feature type="region of interest" description="Disordered" evidence="19">
    <location>
        <begin position="1"/>
        <end position="52"/>
    </location>
</feature>
<evidence type="ECO:0000256" key="12">
    <source>
        <dbReference type="ARBA" id="ARBA00023055"/>
    </source>
</evidence>
<evidence type="ECO:0000256" key="4">
    <source>
        <dbReference type="ARBA" id="ARBA00004653"/>
    </source>
</evidence>
<evidence type="ECO:0000256" key="18">
    <source>
        <dbReference type="RuleBase" id="RU364027"/>
    </source>
</evidence>
<keyword evidence="11" id="KW-0333">Golgi apparatus</keyword>
<dbReference type="PANTHER" id="PTHR13038:SF10">
    <property type="entry name" value="AUTOPHAGY-RELATED PROTEIN 9"/>
    <property type="match status" value="1"/>
</dbReference>
<feature type="transmembrane region" description="Helical" evidence="18">
    <location>
        <begin position="148"/>
        <end position="173"/>
    </location>
</feature>
<protein>
    <recommendedName>
        <fullName evidence="6 18">Autophagy-related protein 9</fullName>
    </recommendedName>
</protein>
<evidence type="ECO:0000256" key="13">
    <source>
        <dbReference type="ARBA" id="ARBA00023136"/>
    </source>
</evidence>
<comment type="function">
    <text evidence="18">Phospholipid scramblase involved in autophagy. Cycles between the preautophagosomal structure/phagophore assembly site (PAS) and the cytoplasmic vesicle pool and supplies membrane for the growing autophagosome. Lipid scramblase activity plays a key role in preautophagosomal structure/phagophore assembly by distributing the phospholipids that arrive through ATG2 from the cytoplasmic to the luminal leaflet of the bilayer, thereby driving autophagosomal membrane expansion.</text>
</comment>
<evidence type="ECO:0000256" key="14">
    <source>
        <dbReference type="ARBA" id="ARBA00024479"/>
    </source>
</evidence>
<comment type="catalytic activity">
    <reaction evidence="17">
        <text>a 1,2-diacyl-sn-glycero-3-phosphocholine(in) = a 1,2-diacyl-sn-glycero-3-phosphocholine(out)</text>
        <dbReference type="Rhea" id="RHEA:38571"/>
        <dbReference type="ChEBI" id="CHEBI:57643"/>
    </reaction>
</comment>
<keyword evidence="7 18" id="KW-0813">Transport</keyword>
<dbReference type="GO" id="GO:0006869">
    <property type="term" value="P:lipid transport"/>
    <property type="evidence" value="ECO:0007669"/>
    <property type="project" value="UniProtKB-KW"/>
</dbReference>
<dbReference type="Proteomes" id="UP000789508">
    <property type="component" value="Unassembled WGS sequence"/>
</dbReference>
<feature type="compositionally biased region" description="Acidic residues" evidence="19">
    <location>
        <begin position="19"/>
        <end position="28"/>
    </location>
</feature>
<dbReference type="GO" id="GO:0000422">
    <property type="term" value="P:autophagy of mitochondrion"/>
    <property type="evidence" value="ECO:0007669"/>
    <property type="project" value="TreeGrafter"/>
</dbReference>
<organism evidence="20 21">
    <name type="scientific">Ambispora leptoticha</name>
    <dbReference type="NCBI Taxonomy" id="144679"/>
    <lineage>
        <taxon>Eukaryota</taxon>
        <taxon>Fungi</taxon>
        <taxon>Fungi incertae sedis</taxon>
        <taxon>Mucoromycota</taxon>
        <taxon>Glomeromycotina</taxon>
        <taxon>Glomeromycetes</taxon>
        <taxon>Archaeosporales</taxon>
        <taxon>Ambisporaceae</taxon>
        <taxon>Ambispora</taxon>
    </lineage>
</organism>
<gene>
    <name evidence="20" type="ORF">ALEPTO_LOCUS3990</name>
</gene>
<dbReference type="GO" id="GO:0034727">
    <property type="term" value="P:piecemeal microautophagy of the nucleus"/>
    <property type="evidence" value="ECO:0007669"/>
    <property type="project" value="TreeGrafter"/>
</dbReference>
<reference evidence="20" key="1">
    <citation type="submission" date="2021-06" db="EMBL/GenBank/DDBJ databases">
        <authorList>
            <person name="Kallberg Y."/>
            <person name="Tangrot J."/>
            <person name="Rosling A."/>
        </authorList>
    </citation>
    <scope>NUCLEOTIDE SEQUENCE</scope>
    <source>
        <strain evidence="20">FL130A</strain>
    </source>
</reference>
<dbReference type="GO" id="GO:0061709">
    <property type="term" value="P:reticulophagy"/>
    <property type="evidence" value="ECO:0007669"/>
    <property type="project" value="TreeGrafter"/>
</dbReference>
<comment type="catalytic activity">
    <reaction evidence="15">
        <text>a 1,2-diacyl-sn-glycero-3-phosphoethanolamine(in) = a 1,2-diacyl-sn-glycero-3-phosphoethanolamine(out)</text>
        <dbReference type="Rhea" id="RHEA:38895"/>
        <dbReference type="ChEBI" id="CHEBI:64612"/>
    </reaction>
</comment>
<dbReference type="OrthoDB" id="2020634at2759"/>
<feature type="transmembrane region" description="Helical" evidence="18">
    <location>
        <begin position="447"/>
        <end position="467"/>
    </location>
</feature>
<dbReference type="AlphaFoldDB" id="A0A9N8ZYT4"/>
<feature type="region of interest" description="Disordered" evidence="19">
    <location>
        <begin position="77"/>
        <end position="98"/>
    </location>
</feature>
<dbReference type="GO" id="GO:0034045">
    <property type="term" value="C:phagophore assembly site membrane"/>
    <property type="evidence" value="ECO:0007669"/>
    <property type="project" value="UniProtKB-SubCell"/>
</dbReference>
<comment type="caution">
    <text evidence="20">The sequence shown here is derived from an EMBL/GenBank/DDBJ whole genome shotgun (WGS) entry which is preliminary data.</text>
</comment>